<reference evidence="1 2" key="1">
    <citation type="submission" date="2018-08" db="EMBL/GenBank/DDBJ databases">
        <title>Murine metabolic-syndrome-specific gut microbial biobank.</title>
        <authorList>
            <person name="Liu C."/>
        </authorList>
    </citation>
    <scope>NUCLEOTIDE SEQUENCE [LARGE SCALE GENOMIC DNA]</scope>
    <source>
        <strain evidence="1 2">28</strain>
    </source>
</reference>
<gene>
    <name evidence="1" type="ORF">D0435_01285</name>
</gene>
<evidence type="ECO:0000313" key="2">
    <source>
        <dbReference type="Proteomes" id="UP000446866"/>
    </source>
</evidence>
<comment type="caution">
    <text evidence="1">The sequence shown here is derived from an EMBL/GenBank/DDBJ whole genome shotgun (WGS) entry which is preliminary data.</text>
</comment>
<name>A0A845QHZ9_9FIRM</name>
<dbReference type="GO" id="GO:0008168">
    <property type="term" value="F:methyltransferase activity"/>
    <property type="evidence" value="ECO:0007669"/>
    <property type="project" value="InterPro"/>
</dbReference>
<dbReference type="AlphaFoldDB" id="A0A845QHZ9"/>
<proteinExistence type="predicted"/>
<keyword evidence="2" id="KW-1185">Reference proteome</keyword>
<dbReference type="InterPro" id="IPR012653">
    <property type="entry name" value="Dimeth_MeTrfase_MtbB"/>
</dbReference>
<organism evidence="1 2">
    <name type="scientific">Anaerotruncus colihominis</name>
    <dbReference type="NCBI Taxonomy" id="169435"/>
    <lineage>
        <taxon>Bacteria</taxon>
        <taxon>Bacillati</taxon>
        <taxon>Bacillota</taxon>
        <taxon>Clostridia</taxon>
        <taxon>Eubacteriales</taxon>
        <taxon>Oscillospiraceae</taxon>
        <taxon>Anaerotruncus</taxon>
    </lineage>
</organism>
<dbReference type="GO" id="GO:0015948">
    <property type="term" value="P:methanogenesis"/>
    <property type="evidence" value="ECO:0007669"/>
    <property type="project" value="InterPro"/>
</dbReference>
<protein>
    <recommendedName>
        <fullName evidence="3">Dimethylamine methyltransferase</fullName>
    </recommendedName>
</protein>
<evidence type="ECO:0000313" key="1">
    <source>
        <dbReference type="EMBL" id="NBH60307.1"/>
    </source>
</evidence>
<dbReference type="EMBL" id="QXWK01000001">
    <property type="protein sequence ID" value="NBH60307.1"/>
    <property type="molecule type" value="Genomic_DNA"/>
</dbReference>
<sequence>MCAGMGGVRTAGDLVLRMQLAEKMKIDEAKAYVAEKLGVSLDELHDIVTMTDKRTDLGLGLTHVEPCAEENNGMAAKFRIAEVLDIKINSVERFKERAGIK</sequence>
<dbReference type="Proteomes" id="UP000446866">
    <property type="component" value="Unassembled WGS sequence"/>
</dbReference>
<accession>A0A845QHZ9</accession>
<dbReference type="Pfam" id="PF09505">
    <property type="entry name" value="Dimeth_Pyl"/>
    <property type="match status" value="1"/>
</dbReference>
<evidence type="ECO:0008006" key="3">
    <source>
        <dbReference type="Google" id="ProtNLM"/>
    </source>
</evidence>